<reference evidence="6 7" key="1">
    <citation type="journal article" date="2018" name="Nat. Ecol. Evol.">
        <title>Genomic signatures of mitonuclear coevolution across populations of Tigriopus californicus.</title>
        <authorList>
            <person name="Barreto F.S."/>
            <person name="Watson E.T."/>
            <person name="Lima T.G."/>
            <person name="Willett C.S."/>
            <person name="Edmands S."/>
            <person name="Li W."/>
            <person name="Burton R.S."/>
        </authorList>
    </citation>
    <scope>NUCLEOTIDE SEQUENCE [LARGE SCALE GENOMIC DNA]</scope>
    <source>
        <strain evidence="6 7">San Diego</strain>
    </source>
</reference>
<gene>
    <name evidence="6" type="ORF">TCAL_01204</name>
</gene>
<organism evidence="6 7">
    <name type="scientific">Tigriopus californicus</name>
    <name type="common">Marine copepod</name>
    <dbReference type="NCBI Taxonomy" id="6832"/>
    <lineage>
        <taxon>Eukaryota</taxon>
        <taxon>Metazoa</taxon>
        <taxon>Ecdysozoa</taxon>
        <taxon>Arthropoda</taxon>
        <taxon>Crustacea</taxon>
        <taxon>Multicrustacea</taxon>
        <taxon>Hexanauplia</taxon>
        <taxon>Copepoda</taxon>
        <taxon>Harpacticoida</taxon>
        <taxon>Harpacticidae</taxon>
        <taxon>Tigriopus</taxon>
    </lineage>
</organism>
<dbReference type="GO" id="GO:0022857">
    <property type="term" value="F:transmembrane transporter activity"/>
    <property type="evidence" value="ECO:0007669"/>
    <property type="project" value="InterPro"/>
</dbReference>
<evidence type="ECO:0000256" key="5">
    <source>
        <dbReference type="SAM" id="Phobius"/>
    </source>
</evidence>
<proteinExistence type="predicted"/>
<dbReference type="GO" id="GO:0016020">
    <property type="term" value="C:membrane"/>
    <property type="evidence" value="ECO:0007669"/>
    <property type="project" value="UniProtKB-SubCell"/>
</dbReference>
<dbReference type="OMA" id="PANWIFQ"/>
<keyword evidence="2 5" id="KW-0812">Transmembrane</keyword>
<feature type="transmembrane region" description="Helical" evidence="5">
    <location>
        <begin position="360"/>
        <end position="379"/>
    </location>
</feature>
<dbReference type="Gene3D" id="1.20.1250.20">
    <property type="entry name" value="MFS general substrate transporter like domains"/>
    <property type="match status" value="1"/>
</dbReference>
<feature type="transmembrane region" description="Helical" evidence="5">
    <location>
        <begin position="391"/>
        <end position="411"/>
    </location>
</feature>
<evidence type="ECO:0000256" key="3">
    <source>
        <dbReference type="ARBA" id="ARBA00022989"/>
    </source>
</evidence>
<dbReference type="PANTHER" id="PTHR10924">
    <property type="entry name" value="MAJOR FACILITATOR SUPERFAMILY PROTEIN-RELATED"/>
    <property type="match status" value="1"/>
</dbReference>
<dbReference type="InterPro" id="IPR049680">
    <property type="entry name" value="FLVCR1-2_SLC49-like"/>
</dbReference>
<evidence type="ECO:0000313" key="6">
    <source>
        <dbReference type="EMBL" id="TRY70192.1"/>
    </source>
</evidence>
<feature type="transmembrane region" description="Helical" evidence="5">
    <location>
        <begin position="21"/>
        <end position="41"/>
    </location>
</feature>
<evidence type="ECO:0008006" key="8">
    <source>
        <dbReference type="Google" id="ProtNLM"/>
    </source>
</evidence>
<keyword evidence="3 5" id="KW-1133">Transmembrane helix</keyword>
<comment type="caution">
    <text evidence="6">The sequence shown here is derived from an EMBL/GenBank/DDBJ whole genome shotgun (WGS) entry which is preliminary data.</text>
</comment>
<sequence length="486" mass="54087">MERDDTPILGQIVVKVYGRRWYILALYSFICCWQCALWNTWSPIAQTMKAAFGWSNGVIALLANWGCITYLILILPVGWLMKWSMRVSVLMCVGLMLLGSAMRCLPIVLDISDYMFLILAHVSAFLIGIAEIVTMSAAPAISAIWFPVQERTTATGIAQVANILGNSVSFFVDVELVQDLGNVTSNVTNEEKQEMRQDVMTLMWVMAIPSAVLALLVLVYFPSSPQYPPSRSSGEERLGFSEGVMKLLKNWNAWLIALIISIPAGTIGAWLSLLVEILPSFCFDDEDCLTQEWVSWLAIVTNLASCGCALIITYFTDVFRGRIRGTVLILFAVGTVVFTFLTLVTMEIFVFSSMSTTKTAIYILLVVGTTLSTGVIPLCTELAVEICYPTAEVVVGGWLSVWINFISMIYYCILDIPDIGVDWLNFTLPLSMVVSLILMFFVNPEYKRSRVDEVGDAILGTLIQNQVEDDDSLLFNDVKLRLQSDE</sequence>
<dbReference type="PANTHER" id="PTHR10924:SF27">
    <property type="entry name" value="SOLUTE CARRIER FAMILY 49 MEMBER 4"/>
    <property type="match status" value="1"/>
</dbReference>
<feature type="transmembrane region" description="Helical" evidence="5">
    <location>
        <begin position="423"/>
        <end position="442"/>
    </location>
</feature>
<evidence type="ECO:0000256" key="1">
    <source>
        <dbReference type="ARBA" id="ARBA00004141"/>
    </source>
</evidence>
<feature type="transmembrane region" description="Helical" evidence="5">
    <location>
        <begin position="293"/>
        <end position="315"/>
    </location>
</feature>
<evidence type="ECO:0000256" key="4">
    <source>
        <dbReference type="ARBA" id="ARBA00023136"/>
    </source>
</evidence>
<dbReference type="AlphaFoldDB" id="A0A553NXN0"/>
<evidence type="ECO:0000313" key="7">
    <source>
        <dbReference type="Proteomes" id="UP000318571"/>
    </source>
</evidence>
<dbReference type="InterPro" id="IPR011701">
    <property type="entry name" value="MFS"/>
</dbReference>
<protein>
    <recommendedName>
        <fullName evidence="8">Major facilitator superfamily (MFS) profile domain-containing protein</fullName>
    </recommendedName>
</protein>
<feature type="transmembrane region" description="Helical" evidence="5">
    <location>
        <begin position="87"/>
        <end position="108"/>
    </location>
</feature>
<feature type="transmembrane region" description="Helical" evidence="5">
    <location>
        <begin position="114"/>
        <end position="141"/>
    </location>
</feature>
<feature type="transmembrane region" description="Helical" evidence="5">
    <location>
        <begin position="153"/>
        <end position="172"/>
    </location>
</feature>
<feature type="transmembrane region" description="Helical" evidence="5">
    <location>
        <begin position="253"/>
        <end position="273"/>
    </location>
</feature>
<feature type="transmembrane region" description="Helical" evidence="5">
    <location>
        <begin position="53"/>
        <end position="75"/>
    </location>
</feature>
<keyword evidence="4 5" id="KW-0472">Membrane</keyword>
<feature type="transmembrane region" description="Helical" evidence="5">
    <location>
        <begin position="327"/>
        <end position="354"/>
    </location>
</feature>
<dbReference type="InterPro" id="IPR036259">
    <property type="entry name" value="MFS_trans_sf"/>
</dbReference>
<dbReference type="SUPFAM" id="SSF103473">
    <property type="entry name" value="MFS general substrate transporter"/>
    <property type="match status" value="1"/>
</dbReference>
<dbReference type="EMBL" id="VCGU01000009">
    <property type="protein sequence ID" value="TRY70192.1"/>
    <property type="molecule type" value="Genomic_DNA"/>
</dbReference>
<dbReference type="OrthoDB" id="6360613at2759"/>
<feature type="transmembrane region" description="Helical" evidence="5">
    <location>
        <begin position="202"/>
        <end position="221"/>
    </location>
</feature>
<comment type="subcellular location">
    <subcellularLocation>
        <location evidence="1">Membrane</location>
        <topology evidence="1">Multi-pass membrane protein</topology>
    </subcellularLocation>
</comment>
<dbReference type="Pfam" id="PF07690">
    <property type="entry name" value="MFS_1"/>
    <property type="match status" value="1"/>
</dbReference>
<name>A0A553NXN0_TIGCA</name>
<accession>A0A553NXN0</accession>
<evidence type="ECO:0000256" key="2">
    <source>
        <dbReference type="ARBA" id="ARBA00022692"/>
    </source>
</evidence>
<keyword evidence="7" id="KW-1185">Reference proteome</keyword>
<dbReference type="Proteomes" id="UP000318571">
    <property type="component" value="Chromosome 9"/>
</dbReference>